<dbReference type="EMBL" id="JAEUBF010000845">
    <property type="protein sequence ID" value="KAH3674593.1"/>
    <property type="molecule type" value="Genomic_DNA"/>
</dbReference>
<name>A0A9P8PLR1_9ASCO</name>
<evidence type="ECO:0000313" key="3">
    <source>
        <dbReference type="Proteomes" id="UP000769528"/>
    </source>
</evidence>
<dbReference type="Proteomes" id="UP000769528">
    <property type="component" value="Unassembled WGS sequence"/>
</dbReference>
<evidence type="ECO:0000313" key="2">
    <source>
        <dbReference type="EMBL" id="KAH3674593.1"/>
    </source>
</evidence>
<evidence type="ECO:0000256" key="1">
    <source>
        <dbReference type="SAM" id="MobiDB-lite"/>
    </source>
</evidence>
<sequence length="126" mass="14496">MSEFSFTTLSRNESNNTSTETSTNDIHPIELVVQSVIGESLENSYTHLQTLHESQVVLIARLKIMEQQIKKYREHIKMGNELNIGTAQDMITALHQRINKINSKLEVIEKRLDHIEKFKSTSTTEI</sequence>
<protein>
    <submittedName>
        <fullName evidence="2">Uncharacterized protein</fullName>
    </submittedName>
</protein>
<comment type="caution">
    <text evidence="2">The sequence shown here is derived from an EMBL/GenBank/DDBJ whole genome shotgun (WGS) entry which is preliminary data.</text>
</comment>
<reference evidence="2" key="2">
    <citation type="submission" date="2021-01" db="EMBL/GenBank/DDBJ databases">
        <authorList>
            <person name="Schikora-Tamarit M.A."/>
        </authorList>
    </citation>
    <scope>NUCLEOTIDE SEQUENCE</scope>
    <source>
        <strain evidence="2">CBS6341</strain>
    </source>
</reference>
<accession>A0A9P8PLR1</accession>
<gene>
    <name evidence="2" type="ORF">WICMUC_003139</name>
</gene>
<dbReference type="OrthoDB" id="3980145at2759"/>
<reference evidence="2" key="1">
    <citation type="journal article" date="2021" name="Open Biol.">
        <title>Shared evolutionary footprints suggest mitochondrial oxidative damage underlies multiple complex I losses in fungi.</title>
        <authorList>
            <person name="Schikora-Tamarit M.A."/>
            <person name="Marcet-Houben M."/>
            <person name="Nosek J."/>
            <person name="Gabaldon T."/>
        </authorList>
    </citation>
    <scope>NUCLEOTIDE SEQUENCE</scope>
    <source>
        <strain evidence="2">CBS6341</strain>
    </source>
</reference>
<feature type="region of interest" description="Disordered" evidence="1">
    <location>
        <begin position="1"/>
        <end position="25"/>
    </location>
</feature>
<proteinExistence type="predicted"/>
<dbReference type="AlphaFoldDB" id="A0A9P8PLR1"/>
<feature type="compositionally biased region" description="Low complexity" evidence="1">
    <location>
        <begin position="7"/>
        <end position="24"/>
    </location>
</feature>
<keyword evidence="3" id="KW-1185">Reference proteome</keyword>
<organism evidence="2 3">
    <name type="scientific">Wickerhamomyces mucosus</name>
    <dbReference type="NCBI Taxonomy" id="1378264"/>
    <lineage>
        <taxon>Eukaryota</taxon>
        <taxon>Fungi</taxon>
        <taxon>Dikarya</taxon>
        <taxon>Ascomycota</taxon>
        <taxon>Saccharomycotina</taxon>
        <taxon>Saccharomycetes</taxon>
        <taxon>Phaffomycetales</taxon>
        <taxon>Wickerhamomycetaceae</taxon>
        <taxon>Wickerhamomyces</taxon>
    </lineage>
</organism>